<evidence type="ECO:0000313" key="11">
    <source>
        <dbReference type="Proteomes" id="UP001156140"/>
    </source>
</evidence>
<comment type="function">
    <text evidence="7">Part of a binding-protein-dependent transport system for a sugar.</text>
</comment>
<name>A0AA41QMW0_9HYPH</name>
<evidence type="ECO:0000313" key="10">
    <source>
        <dbReference type="EMBL" id="MCI0126729.1"/>
    </source>
</evidence>
<dbReference type="Gene3D" id="3.40.190.10">
    <property type="entry name" value="Periplasmic binding protein-like II"/>
    <property type="match status" value="2"/>
</dbReference>
<dbReference type="EMBL" id="JALAZD010000001">
    <property type="protein sequence ID" value="MCI0126729.1"/>
    <property type="molecule type" value="Genomic_DNA"/>
</dbReference>
<dbReference type="InterPro" id="IPR006059">
    <property type="entry name" value="SBP"/>
</dbReference>
<comment type="caution">
    <text evidence="10">The sequence shown here is derived from an EMBL/GenBank/DDBJ whole genome shotgun (WGS) entry which is preliminary data.</text>
</comment>
<dbReference type="PANTHER" id="PTHR43649:SF28">
    <property type="entry name" value="BINDING PROTEIN COMPONENT OF ABC SUGAR TRANSPORTER-RELATED"/>
    <property type="match status" value="1"/>
</dbReference>
<organism evidence="10 11">
    <name type="scientific">Paradevosia shaoguanensis</name>
    <dbReference type="NCBI Taxonomy" id="1335043"/>
    <lineage>
        <taxon>Bacteria</taxon>
        <taxon>Pseudomonadati</taxon>
        <taxon>Pseudomonadota</taxon>
        <taxon>Alphaproteobacteria</taxon>
        <taxon>Hyphomicrobiales</taxon>
        <taxon>Devosiaceae</taxon>
        <taxon>Paradevosia</taxon>
    </lineage>
</organism>
<dbReference type="PROSITE" id="PS01037">
    <property type="entry name" value="SBP_BACTERIAL_1"/>
    <property type="match status" value="1"/>
</dbReference>
<comment type="similarity">
    <text evidence="2">Belongs to the bacterial solute-binding protein 1 family.</text>
</comment>
<dbReference type="SUPFAM" id="SSF53850">
    <property type="entry name" value="Periplasmic binding protein-like II"/>
    <property type="match status" value="1"/>
</dbReference>
<evidence type="ECO:0000256" key="5">
    <source>
        <dbReference type="ARBA" id="ARBA00022729"/>
    </source>
</evidence>
<dbReference type="InterPro" id="IPR050490">
    <property type="entry name" value="Bact_solute-bd_prot1"/>
</dbReference>
<keyword evidence="11" id="KW-1185">Reference proteome</keyword>
<dbReference type="Pfam" id="PF01547">
    <property type="entry name" value="SBP_bac_1"/>
    <property type="match status" value="1"/>
</dbReference>
<evidence type="ECO:0000256" key="1">
    <source>
        <dbReference type="ARBA" id="ARBA00004418"/>
    </source>
</evidence>
<protein>
    <recommendedName>
        <fullName evidence="8">Probable sugar-binding periplasmic protein</fullName>
    </recommendedName>
</protein>
<gene>
    <name evidence="10" type="ORF">ML536_07810</name>
</gene>
<keyword evidence="6" id="KW-0574">Periplasm</keyword>
<evidence type="ECO:0000256" key="3">
    <source>
        <dbReference type="ARBA" id="ARBA00022448"/>
    </source>
</evidence>
<evidence type="ECO:0000256" key="9">
    <source>
        <dbReference type="SAM" id="SignalP"/>
    </source>
</evidence>
<sequence>MLALCLSLPCGVALAQDVTLTIESWRTGDLAIWNEKLIPIFEAENPGIKITFSPIASADYDTSLSSRFAEGTAGDLIACRPFDRSLQLFDAGYLAPLSDLAGMANFSALAQMAWQTDDGKTPFCVPVASVIHGFIYNRDAFDELGLEPPATQADFFSVLDQFKADGSYVPMAMGLHDRWEAATLGYENIGPSFWKGEEGRQALISGKQKLTDPQWVLPLEVLARWKPYLGDGAGEHTHTDSQNVFTLGEAAIYPASSQEIAELEAQVGFQIGAFPPPVAEDGDDCFISDESYIGIGMNAKTPHREAARKFLAWLATPEFANLYANALPGFFPLSKSAVSIDDPLAQEFLSWRSRCASTLPFTSAPLSRGTPSLVQETWAAASDVMNGTETPEKAAERLQAVLTAARLSH</sequence>
<keyword evidence="5 9" id="KW-0732">Signal</keyword>
<reference evidence="10" key="1">
    <citation type="submission" date="2022-03" db="EMBL/GenBank/DDBJ databases">
        <title>The complete genome sequence of a Methyloterrigena soli.</title>
        <authorList>
            <person name="Zi Z."/>
        </authorList>
    </citation>
    <scope>NUCLEOTIDE SEQUENCE</scope>
    <source>
        <strain evidence="10">M48</strain>
    </source>
</reference>
<dbReference type="InterPro" id="IPR006061">
    <property type="entry name" value="SBP_1_CS"/>
</dbReference>
<dbReference type="PANTHER" id="PTHR43649">
    <property type="entry name" value="ARABINOSE-BINDING PROTEIN-RELATED"/>
    <property type="match status" value="1"/>
</dbReference>
<comment type="subcellular location">
    <subcellularLocation>
        <location evidence="1">Periplasm</location>
    </subcellularLocation>
</comment>
<keyword evidence="4" id="KW-0762">Sugar transport</keyword>
<evidence type="ECO:0000256" key="7">
    <source>
        <dbReference type="ARBA" id="ARBA00049629"/>
    </source>
</evidence>
<accession>A0AA41QMW0</accession>
<feature type="signal peptide" evidence="9">
    <location>
        <begin position="1"/>
        <end position="15"/>
    </location>
</feature>
<proteinExistence type="inferred from homology"/>
<evidence type="ECO:0000256" key="4">
    <source>
        <dbReference type="ARBA" id="ARBA00022597"/>
    </source>
</evidence>
<evidence type="ECO:0000256" key="8">
    <source>
        <dbReference type="ARBA" id="ARBA00049753"/>
    </source>
</evidence>
<dbReference type="GO" id="GO:0055085">
    <property type="term" value="P:transmembrane transport"/>
    <property type="evidence" value="ECO:0007669"/>
    <property type="project" value="InterPro"/>
</dbReference>
<evidence type="ECO:0000256" key="6">
    <source>
        <dbReference type="ARBA" id="ARBA00022764"/>
    </source>
</evidence>
<dbReference type="AlphaFoldDB" id="A0AA41QMW0"/>
<feature type="chain" id="PRO_5041411651" description="Probable sugar-binding periplasmic protein" evidence="9">
    <location>
        <begin position="16"/>
        <end position="409"/>
    </location>
</feature>
<dbReference type="GO" id="GO:0042597">
    <property type="term" value="C:periplasmic space"/>
    <property type="evidence" value="ECO:0007669"/>
    <property type="project" value="UniProtKB-SubCell"/>
</dbReference>
<evidence type="ECO:0000256" key="2">
    <source>
        <dbReference type="ARBA" id="ARBA00008520"/>
    </source>
</evidence>
<keyword evidence="3" id="KW-0813">Transport</keyword>
<dbReference type="Proteomes" id="UP001156140">
    <property type="component" value="Unassembled WGS sequence"/>
</dbReference>